<dbReference type="Proteomes" id="UP000018227">
    <property type="component" value="Unassembled WGS sequence"/>
</dbReference>
<reference evidence="1 2" key="1">
    <citation type="submission" date="2013-06" db="EMBL/GenBank/DDBJ databases">
        <authorList>
            <person name="Weinstock G."/>
            <person name="Sodergren E."/>
            <person name="Clifton S."/>
            <person name="Fulton L."/>
            <person name="Fulton B."/>
            <person name="Courtney L."/>
            <person name="Fronick C."/>
            <person name="Harrison M."/>
            <person name="Strong C."/>
            <person name="Farmer C."/>
            <person name="Delahaunty K."/>
            <person name="Markovic C."/>
            <person name="Hall O."/>
            <person name="Minx P."/>
            <person name="Tomlinson C."/>
            <person name="Mitreva M."/>
            <person name="Nelson J."/>
            <person name="Hou S."/>
            <person name="Wollam A."/>
            <person name="Pepin K.H."/>
            <person name="Johnson M."/>
            <person name="Bhonagiri V."/>
            <person name="Nash W.E."/>
            <person name="Warren W."/>
            <person name="Chinwalla A."/>
            <person name="Mardis E.R."/>
            <person name="Wilson R.K."/>
        </authorList>
    </citation>
    <scope>NUCLEOTIDE SEQUENCE [LARGE SCALE GENOMIC DNA]</scope>
    <source>
        <strain evidence="1 2">ATCC 51271</strain>
    </source>
</reference>
<evidence type="ECO:0000313" key="1">
    <source>
        <dbReference type="EMBL" id="ESL04283.1"/>
    </source>
</evidence>
<gene>
    <name evidence="1" type="ORF">GCWU0000282_000632</name>
</gene>
<dbReference type="EMBL" id="ACIL03000005">
    <property type="protein sequence ID" value="ESL04283.1"/>
    <property type="molecule type" value="Genomic_DNA"/>
</dbReference>
<evidence type="ECO:0000313" key="2">
    <source>
        <dbReference type="Proteomes" id="UP000018227"/>
    </source>
</evidence>
<comment type="caution">
    <text evidence="1">The sequence shown here is derived from an EMBL/GenBank/DDBJ whole genome shotgun (WGS) entry which is preliminary data.</text>
</comment>
<sequence length="242" mass="27752">MGSYVVKYKRHFNKITDIRLNHRQEKNKMNKGFKMFAAMALLICAMFITPLKVEAKTVQFTDSLAKDIEKAVNKYNVVTMEQVSNFDAGGMKSKSNIKYKFNIKKQIVTMKFYAESTLKNTKTIQSYIITKNVKTGKVTYKEKGNTIPLTENTVKLITNSIKTGAYNKMSDVWKTFLYGSYIKNGTKGTSTSGKMTFKSAKKIQKVVIDTVHYINDKKKLPEKVYIKIEGMDIYVKNIKFSK</sequence>
<protein>
    <submittedName>
        <fullName evidence="1">Uncharacterized protein</fullName>
    </submittedName>
</protein>
<dbReference type="AlphaFoldDB" id="V2Y5R5"/>
<organism evidence="1 2">
    <name type="scientific">Catonella morbi ATCC 51271</name>
    <dbReference type="NCBI Taxonomy" id="592026"/>
    <lineage>
        <taxon>Bacteria</taxon>
        <taxon>Bacillati</taxon>
        <taxon>Bacillota</taxon>
        <taxon>Clostridia</taxon>
        <taxon>Lachnospirales</taxon>
        <taxon>Lachnospiraceae</taxon>
        <taxon>Catonella</taxon>
    </lineage>
</organism>
<dbReference type="HOGENOM" id="CLU_1145579_0_0_9"/>
<keyword evidence="2" id="KW-1185">Reference proteome</keyword>
<proteinExistence type="predicted"/>
<accession>V2Y5R5</accession>
<name>V2Y5R5_9FIRM</name>